<dbReference type="InterPro" id="IPR054567">
    <property type="entry name" value="NNH7"/>
</dbReference>
<sequence length="1037" mass="112911">MGREPPITFSGALKVLGHYERPLVDRLDRLLGGAILGAGVALAAGPAVSALTTLWSSVDQKNEAFGLLRQGLDRIEARMSSLRGYERVELVATAHTMLVISSLFEVLDPAKLTPLETETLATGHTRAEDESMVSALLTAEVPMPGAACGFMENLPGIRGWLRTLAERTLLFLGRPPEDAGPLADAATGRYQTGYLRMAVTVPDFMVWAVLGEHAATRSHITVSNDRMKSALDGNTAALSRVESMLAAMAAPDPAPSRQLEVLARANRQVLDEPVTRLTSELLTFPTVADGYINPSYRLAVADGSARPGDETWWARRPRHDDIDLMITSHLTSLNATRRPLLLLGHPGGGKSMLTKVLAARLPTGSYTVVRVSLRQVSANARIYHQIDQALDLVTGGRITSWSEVSGASAGTVRLVLLDGLDELLQATDHDRSGYLQDVADFQRSEAAQDRPVIVVVTSRTVVADRVEIPSSTLIAQLADFDDVQLDQWLHAWRRANDGGGPTVSEALAHEHLARQPLLLLMLAIYWAEPDRPAATMSLTLNDLYRHLLRSFAAREVDKRTRPVGMSRDHVIDEQVRRLSVAALGMFNRGRQDITDQELGLDLAGLSNEPNPSPEAAGQRILGEFFFVHAAEARLMETRRCYEFLHATFGEHLVASIVVRELAVVADGAFGGTYGPREPADDLLFALLSHQAIASRRPIVQFAAAMLHKLPEDEQERIRQTLTLLLTQYDRRGDRHRYPRYRPIAEDRLRELAAYSVNLVLLLAAADDEVSLDELGGLGRWRSIVTTWRAGLGTDGWQAVLGALVLSGTTVRLAGDLARLSAEHDDISYARLTGDRDSELRLRIGAAISDKLLYFFEGDDWGALMTSWLVAASTLPAHSQPGYLLVDPPPETPLTIVNDAMSMLSEVLISMAGQWSFDFLRLLIGWVDRVAGLSSLDPVALSAVVAAEPGLLEFFPAMADSRPLIVHALSDGSGMARHSAGKTLNRIAGSKHVLPTPVRPGYQILVSTWTVVVSFGSVTGSAPDGTDWDSPEGRITLS</sequence>
<accession>A0ABS5YL71</accession>
<proteinExistence type="predicted"/>
<name>A0ABS5YL71_9ACTN</name>
<dbReference type="InterPro" id="IPR003593">
    <property type="entry name" value="AAA+_ATPase"/>
</dbReference>
<dbReference type="InterPro" id="IPR027417">
    <property type="entry name" value="P-loop_NTPase"/>
</dbReference>
<dbReference type="Gene3D" id="3.40.50.300">
    <property type="entry name" value="P-loop containing nucleotide triphosphate hydrolases"/>
    <property type="match status" value="1"/>
</dbReference>
<dbReference type="SMART" id="SM00382">
    <property type="entry name" value="AAA"/>
    <property type="match status" value="1"/>
</dbReference>
<keyword evidence="3" id="KW-1185">Reference proteome</keyword>
<dbReference type="RefSeq" id="WP_215786647.1">
    <property type="nucleotide sequence ID" value="NZ_JAHKKG010000004.1"/>
</dbReference>
<gene>
    <name evidence="2" type="ORF">KOI35_11990</name>
</gene>
<protein>
    <recommendedName>
        <fullName evidence="1">AAA+ ATPase domain-containing protein</fullName>
    </recommendedName>
</protein>
<dbReference type="SUPFAM" id="SSF52540">
    <property type="entry name" value="P-loop containing nucleoside triphosphate hydrolases"/>
    <property type="match status" value="1"/>
</dbReference>
<feature type="domain" description="AAA+ ATPase" evidence="1">
    <location>
        <begin position="336"/>
        <end position="481"/>
    </location>
</feature>
<evidence type="ECO:0000313" key="3">
    <source>
        <dbReference type="Proteomes" id="UP001519654"/>
    </source>
</evidence>
<evidence type="ECO:0000259" key="1">
    <source>
        <dbReference type="SMART" id="SM00382"/>
    </source>
</evidence>
<reference evidence="2 3" key="1">
    <citation type="submission" date="2021-06" db="EMBL/GenBank/DDBJ databases">
        <title>Actinoplanes lichenicola sp. nov., and Actinoplanes ovalisporus sp. nov., isolated from lichen in Thailand.</title>
        <authorList>
            <person name="Saeng-In P."/>
            <person name="Kanchanasin P."/>
            <person name="Yuki M."/>
            <person name="Kudo T."/>
            <person name="Ohkuma M."/>
            <person name="Phongsopitanun W."/>
            <person name="Tanasupawat S."/>
        </authorList>
    </citation>
    <scope>NUCLEOTIDE SEQUENCE [LARGE SCALE GENOMIC DNA]</scope>
    <source>
        <strain evidence="2 3">NBRC 110975</strain>
    </source>
</reference>
<comment type="caution">
    <text evidence="2">The sequence shown here is derived from an EMBL/GenBank/DDBJ whole genome shotgun (WGS) entry which is preliminary data.</text>
</comment>
<dbReference type="Proteomes" id="UP001519654">
    <property type="component" value="Unassembled WGS sequence"/>
</dbReference>
<dbReference type="EMBL" id="JAHKKG010000004">
    <property type="protein sequence ID" value="MBU2664213.1"/>
    <property type="molecule type" value="Genomic_DNA"/>
</dbReference>
<dbReference type="Pfam" id="PF22738">
    <property type="entry name" value="NNH7"/>
    <property type="match status" value="1"/>
</dbReference>
<organism evidence="2 3">
    <name type="scientific">Paractinoplanes bogorensis</name>
    <dbReference type="NCBI Taxonomy" id="1610840"/>
    <lineage>
        <taxon>Bacteria</taxon>
        <taxon>Bacillati</taxon>
        <taxon>Actinomycetota</taxon>
        <taxon>Actinomycetes</taxon>
        <taxon>Micromonosporales</taxon>
        <taxon>Micromonosporaceae</taxon>
        <taxon>Paractinoplanes</taxon>
    </lineage>
</organism>
<evidence type="ECO:0000313" key="2">
    <source>
        <dbReference type="EMBL" id="MBU2664213.1"/>
    </source>
</evidence>